<dbReference type="InterPro" id="IPR002589">
    <property type="entry name" value="Macro_dom"/>
</dbReference>
<dbReference type="CDD" id="cd02908">
    <property type="entry name" value="Macro_OAADPr_deacetylase"/>
    <property type="match status" value="1"/>
</dbReference>
<dbReference type="NCBIfam" id="NF001664">
    <property type="entry name" value="PRK00431.1-6"/>
    <property type="match status" value="1"/>
</dbReference>
<evidence type="ECO:0000259" key="1">
    <source>
        <dbReference type="PROSITE" id="PS51154"/>
    </source>
</evidence>
<dbReference type="PANTHER" id="PTHR11106">
    <property type="entry name" value="GANGLIOSIDE INDUCED DIFFERENTIATION ASSOCIATED PROTEIN 2-RELATED"/>
    <property type="match status" value="1"/>
</dbReference>
<dbReference type="PANTHER" id="PTHR11106:SF27">
    <property type="entry name" value="MACRO DOMAIN-CONTAINING PROTEIN"/>
    <property type="match status" value="1"/>
</dbReference>
<gene>
    <name evidence="2" type="ORF">SAMN05421804_10741</name>
</gene>
<dbReference type="EMBL" id="FNDZ01000007">
    <property type="protein sequence ID" value="SDJ07289.1"/>
    <property type="molecule type" value="Genomic_DNA"/>
</dbReference>
<accession>A0A1G8QRA2</accession>
<sequence length="339" mass="38829">MPLELIREDITRMKVDAIVNAANESLLGGGGVDGAIHRAAGSGLLEECKALGGCKTGEAKITKGYDLPAKYIIHTVGPRYQDGTHGEEELLKSAYRNSLQIAKEKGFHSIAFPLISAGIYGYPKKEAMRIAVETIREFLKEEDILVYLVLFDKGAFLLSTHLYDAVKSYVDDHYVEEKEDLFSRDRRNQRRVFQAEVRIDMPMMEVEEAVRSPGKDRKLEELLHRKEETFSRMLLRLIDEKGYTDTEIYKRANMDRKLFSKIRKDEDYQPSKKTVLSLAVALHLSKDETEDLLKRAGYALSRSSRFDLILSYFIEEENYNIFEINEVLFTFLETTLTSS</sequence>
<dbReference type="Gene3D" id="1.10.260.40">
    <property type="entry name" value="lambda repressor-like DNA-binding domains"/>
    <property type="match status" value="1"/>
</dbReference>
<evidence type="ECO:0000313" key="2">
    <source>
        <dbReference type="EMBL" id="SDJ07289.1"/>
    </source>
</evidence>
<name>A0A1G8QRA2_9CLOT</name>
<dbReference type="InterPro" id="IPR010982">
    <property type="entry name" value="Lambda_DNA-bd_dom_sf"/>
</dbReference>
<dbReference type="GO" id="GO:0003677">
    <property type="term" value="F:DNA binding"/>
    <property type="evidence" value="ECO:0007669"/>
    <property type="project" value="InterPro"/>
</dbReference>
<reference evidence="2 3" key="1">
    <citation type="submission" date="2016-10" db="EMBL/GenBank/DDBJ databases">
        <authorList>
            <person name="de Groot N.N."/>
        </authorList>
    </citation>
    <scope>NUCLEOTIDE SEQUENCE [LARGE SCALE GENOMIC DNA]</scope>
    <source>
        <strain evidence="2 3">CGMCC 1.5058</strain>
    </source>
</reference>
<dbReference type="PROSITE" id="PS51154">
    <property type="entry name" value="MACRO"/>
    <property type="match status" value="1"/>
</dbReference>
<evidence type="ECO:0000313" key="3">
    <source>
        <dbReference type="Proteomes" id="UP000183255"/>
    </source>
</evidence>
<dbReference type="SUPFAM" id="SSF52949">
    <property type="entry name" value="Macro domain-like"/>
    <property type="match status" value="1"/>
</dbReference>
<dbReference type="Proteomes" id="UP000183255">
    <property type="component" value="Unassembled WGS sequence"/>
</dbReference>
<dbReference type="SMART" id="SM00506">
    <property type="entry name" value="A1pp"/>
    <property type="match status" value="1"/>
</dbReference>
<feature type="domain" description="Macro" evidence="1">
    <location>
        <begin position="1"/>
        <end position="155"/>
    </location>
</feature>
<dbReference type="Pfam" id="PF01661">
    <property type="entry name" value="Macro"/>
    <property type="match status" value="1"/>
</dbReference>
<dbReference type="InterPro" id="IPR043472">
    <property type="entry name" value="Macro_dom-like"/>
</dbReference>
<dbReference type="AlphaFoldDB" id="A0A1G8QRA2"/>
<dbReference type="RefSeq" id="WP_031576933.1">
    <property type="nucleotide sequence ID" value="NZ_FNDZ01000007.1"/>
</dbReference>
<organism evidence="2 3">
    <name type="scientific">Proteiniclasticum ruminis</name>
    <dbReference type="NCBI Taxonomy" id="398199"/>
    <lineage>
        <taxon>Bacteria</taxon>
        <taxon>Bacillati</taxon>
        <taxon>Bacillota</taxon>
        <taxon>Clostridia</taxon>
        <taxon>Eubacteriales</taxon>
        <taxon>Clostridiaceae</taxon>
        <taxon>Proteiniclasticum</taxon>
    </lineage>
</organism>
<dbReference type="Gene3D" id="3.40.220.10">
    <property type="entry name" value="Leucine Aminopeptidase, subunit E, domain 1"/>
    <property type="match status" value="1"/>
</dbReference>
<proteinExistence type="predicted"/>
<protein>
    <submittedName>
        <fullName evidence="2">O-acetyl-ADP-ribose deacetylase (Regulator of RNase III), contains Macro domain</fullName>
    </submittedName>
</protein>